<dbReference type="SUPFAM" id="SSF54060">
    <property type="entry name" value="His-Me finger endonucleases"/>
    <property type="match status" value="1"/>
</dbReference>
<dbReference type="EMBL" id="HG322950">
    <property type="protein sequence ID" value="CDF82496.1"/>
    <property type="molecule type" value="Genomic_DNA"/>
</dbReference>
<keyword evidence="4" id="KW-0255">Endonuclease</keyword>
<accession>A0A024HC89</accession>
<keyword evidence="5" id="KW-0378">Hydrolase</keyword>
<keyword evidence="7" id="KW-0078">Bacteriocin</keyword>
<dbReference type="Proteomes" id="UP000025241">
    <property type="component" value="Chromosome I"/>
</dbReference>
<evidence type="ECO:0000259" key="8">
    <source>
        <dbReference type="Pfam" id="PF06958"/>
    </source>
</evidence>
<dbReference type="GO" id="GO:0016787">
    <property type="term" value="F:hydrolase activity"/>
    <property type="evidence" value="ECO:0007669"/>
    <property type="project" value="UniProtKB-KW"/>
</dbReference>
<comment type="similarity">
    <text evidence="1">Belongs to the colicin/pyosin nuclease family.</text>
</comment>
<evidence type="ECO:0000256" key="5">
    <source>
        <dbReference type="ARBA" id="ARBA00022801"/>
    </source>
</evidence>
<keyword evidence="6" id="KW-0044">Antibiotic</keyword>
<reference evidence="9 10" key="1">
    <citation type="submission" date="2013-03" db="EMBL/GenBank/DDBJ databases">
        <authorList>
            <person name="Linke B."/>
        </authorList>
    </citation>
    <scope>NUCLEOTIDE SEQUENCE [LARGE SCALE GENOMIC DNA]</scope>
    <source>
        <strain evidence="9 10">B13</strain>
    </source>
</reference>
<keyword evidence="2" id="KW-0929">Antimicrobial</keyword>
<dbReference type="PATRIC" id="fig|1301098.3.peg.1144"/>
<sequence>MRLLHRTDPRAPFSGAVAPHTAQELVGQALRNERHRLKGLDQLGYYGQFPRDADIVDAVRRGEWVLLQDEPALVSSGGFKQPSPEPEEQPIYLKEDSWPLPKPREDLVFAKSCEIRNWGRTCAGSEVEAAEHFGSAMLCGAVALPASATTAINAGAETALARIAGGGILQRGYTWALRGLGAASSPASLFILGMLPARLNDDTFYNEDRLRILDRARTRVRFQIRRDAEGALQVYGIHTGPDGDDHVRTVKAKWVGNDWVMEAHLNGLTILWTPNKGEGPIPPLIYPEHRGKQLDNILVHPIAPDTDSQIEIYPGSEDITTDDFILTFPANSGIRAMYVVYAVSPRDEPGVVTGEGVEISGIWLADAGVGQGAPIPSQVANKLRGKSYRRFDDFRKDFWKAVSEVQELNGQLALINQRLIRSGNAPFVMGSEAVGRRQKFELHHVRRVVDGGEVYDVENLRVSTPRNHIFIHASGEGE</sequence>
<evidence type="ECO:0000256" key="2">
    <source>
        <dbReference type="ARBA" id="ARBA00022529"/>
    </source>
</evidence>
<organism evidence="9 10">
    <name type="scientific">Pseudomonas knackmussii (strain DSM 6978 / CCUG 54928 / LMG 23759 / B13)</name>
    <dbReference type="NCBI Taxonomy" id="1301098"/>
    <lineage>
        <taxon>Bacteria</taxon>
        <taxon>Pseudomonadati</taxon>
        <taxon>Pseudomonadota</taxon>
        <taxon>Gammaproteobacteria</taxon>
        <taxon>Pseudomonadales</taxon>
        <taxon>Pseudomonadaceae</taxon>
        <taxon>Pseudomonas</taxon>
    </lineage>
</organism>
<dbReference type="AlphaFoldDB" id="A0A024HC89"/>
<protein>
    <submittedName>
        <fullName evidence="9">S-type Pyocin</fullName>
    </submittedName>
</protein>
<dbReference type="InterPro" id="IPR037146">
    <property type="entry name" value="Colicin/pyocin_DNase_dom_sf"/>
</dbReference>
<dbReference type="RefSeq" id="WP_052355188.1">
    <property type="nucleotide sequence ID" value="NZ_HG322950.1"/>
</dbReference>
<dbReference type="GO" id="GO:0031640">
    <property type="term" value="P:killing of cells of another organism"/>
    <property type="evidence" value="ECO:0007669"/>
    <property type="project" value="UniProtKB-KW"/>
</dbReference>
<dbReference type="KEGG" id="pkc:PKB_1131"/>
<evidence type="ECO:0000256" key="6">
    <source>
        <dbReference type="ARBA" id="ARBA00023022"/>
    </source>
</evidence>
<dbReference type="GO" id="GO:0004519">
    <property type="term" value="F:endonuclease activity"/>
    <property type="evidence" value="ECO:0007669"/>
    <property type="project" value="UniProtKB-KW"/>
</dbReference>
<dbReference type="CDD" id="cd00085">
    <property type="entry name" value="HNHc"/>
    <property type="match status" value="1"/>
</dbReference>
<dbReference type="HOGENOM" id="CLU_038673_2_0_6"/>
<evidence type="ECO:0000313" key="9">
    <source>
        <dbReference type="EMBL" id="CDF82496.1"/>
    </source>
</evidence>
<evidence type="ECO:0000313" key="10">
    <source>
        <dbReference type="Proteomes" id="UP000025241"/>
    </source>
</evidence>
<dbReference type="Gene3D" id="3.90.540.10">
    <property type="entry name" value="Colicin/pyocin, DNase domain"/>
    <property type="match status" value="1"/>
</dbReference>
<evidence type="ECO:0000256" key="4">
    <source>
        <dbReference type="ARBA" id="ARBA00022759"/>
    </source>
</evidence>
<evidence type="ECO:0000256" key="1">
    <source>
        <dbReference type="ARBA" id="ARBA00006811"/>
    </source>
</evidence>
<dbReference type="STRING" id="1301098.PKB_1131"/>
<proteinExistence type="inferred from homology"/>
<gene>
    <name evidence="9" type="ORF">PKB_1131</name>
</gene>
<name>A0A024HC89_PSEKB</name>
<dbReference type="InterPro" id="IPR036302">
    <property type="entry name" value="Pyosin/cloacin_T_dom_sf"/>
</dbReference>
<keyword evidence="3" id="KW-0540">Nuclease</keyword>
<keyword evidence="10" id="KW-1185">Reference proteome</keyword>
<dbReference type="InterPro" id="IPR016128">
    <property type="entry name" value="Pyosin/cloacin_T_dom"/>
</dbReference>
<evidence type="ECO:0000256" key="3">
    <source>
        <dbReference type="ARBA" id="ARBA00022722"/>
    </source>
</evidence>
<reference evidence="9 10" key="2">
    <citation type="submission" date="2014-05" db="EMBL/GenBank/DDBJ databases">
        <title>Genome sequence of the 3-chlorobenzoate degrading bacterium Pseudomonas knackmussii B13 shows multiple evidence for horizontal gene transfer.</title>
        <authorList>
            <person name="Miyazaki R."/>
            <person name="Bertelli C."/>
            <person name="Falquet L."/>
            <person name="Robinson-Rechavi M."/>
            <person name="Gharib W."/>
            <person name="Roy S."/>
            <person name="Van der Meer J.R."/>
        </authorList>
    </citation>
    <scope>NUCLEOTIDE SEQUENCE [LARGE SCALE GENOMIC DNA]</scope>
    <source>
        <strain evidence="9 10">B13</strain>
    </source>
</reference>
<dbReference type="InterPro" id="IPR044925">
    <property type="entry name" value="His-Me_finger_sf"/>
</dbReference>
<dbReference type="Pfam" id="PF21431">
    <property type="entry name" value="Col-Pyo_DNase"/>
    <property type="match status" value="1"/>
</dbReference>
<dbReference type="SUPFAM" id="SSF69369">
    <property type="entry name" value="Cloacin translocation domain"/>
    <property type="match status" value="1"/>
</dbReference>
<dbReference type="eggNOG" id="COG4104">
    <property type="taxonomic scope" value="Bacteria"/>
</dbReference>
<dbReference type="Pfam" id="PF06958">
    <property type="entry name" value="Pyocin_S"/>
    <property type="match status" value="1"/>
</dbReference>
<dbReference type="InterPro" id="IPR003615">
    <property type="entry name" value="HNH_nuc"/>
</dbReference>
<dbReference type="OrthoDB" id="2067488at2"/>
<dbReference type="GO" id="GO:0042742">
    <property type="term" value="P:defense response to bacterium"/>
    <property type="evidence" value="ECO:0007669"/>
    <property type="project" value="UniProtKB-KW"/>
</dbReference>
<feature type="domain" description="Pyosin/cloacin translocation" evidence="8">
    <location>
        <begin position="214"/>
        <end position="340"/>
    </location>
</feature>
<evidence type="ECO:0000256" key="7">
    <source>
        <dbReference type="ARBA" id="ARBA00023048"/>
    </source>
</evidence>